<protein>
    <submittedName>
        <fullName evidence="1">Uncharacterized protein</fullName>
    </submittedName>
</protein>
<comment type="caution">
    <text evidence="1">The sequence shown here is derived from an EMBL/GenBank/DDBJ whole genome shotgun (WGS) entry which is preliminary data.</text>
</comment>
<reference evidence="1 2" key="1">
    <citation type="submission" date="2018-08" db="EMBL/GenBank/DDBJ databases">
        <title>Genomic Encyclopedia of Archaeal and Bacterial Type Strains, Phase II (KMG-II): from individual species to whole genera.</title>
        <authorList>
            <person name="Goeker M."/>
        </authorList>
    </citation>
    <scope>NUCLEOTIDE SEQUENCE [LARGE SCALE GENOMIC DNA]</scope>
    <source>
        <strain evidence="1 2">DSM 15986</strain>
    </source>
</reference>
<dbReference type="EMBL" id="QUNF01000058">
    <property type="protein sequence ID" value="REG76871.1"/>
    <property type="molecule type" value="Genomic_DNA"/>
</dbReference>
<dbReference type="RefSeq" id="WP_086544157.1">
    <property type="nucleotide sequence ID" value="NZ_MSSW01000125.1"/>
</dbReference>
<keyword evidence="2" id="KW-1185">Reference proteome</keyword>
<accession>A0A3E0D4N3</accession>
<organism evidence="1 2">
    <name type="scientific">Algoriphagus antarcticus</name>
    <dbReference type="NCBI Taxonomy" id="238540"/>
    <lineage>
        <taxon>Bacteria</taxon>
        <taxon>Pseudomonadati</taxon>
        <taxon>Bacteroidota</taxon>
        <taxon>Cytophagia</taxon>
        <taxon>Cytophagales</taxon>
        <taxon>Cyclobacteriaceae</taxon>
        <taxon>Algoriphagus</taxon>
    </lineage>
</organism>
<dbReference type="Proteomes" id="UP000256405">
    <property type="component" value="Unassembled WGS sequence"/>
</dbReference>
<proteinExistence type="predicted"/>
<name>A0A3E0D4N3_9BACT</name>
<dbReference type="AlphaFoldDB" id="A0A3E0D4N3"/>
<evidence type="ECO:0000313" key="1">
    <source>
        <dbReference type="EMBL" id="REG76871.1"/>
    </source>
</evidence>
<gene>
    <name evidence="1" type="ORF">C8N25_1582</name>
</gene>
<dbReference type="OrthoDB" id="1491324at2"/>
<evidence type="ECO:0000313" key="2">
    <source>
        <dbReference type="Proteomes" id="UP000256405"/>
    </source>
</evidence>
<sequence>MINRKCWHFKPLLFIYPTVIANDRTTKNNKEKVNLLDKIKALTTKQDKSPELKKGEIKHILIQTASEILPDFEFLAYKNSCYTFQRLRQVNNLTIYELLHIIFTLKDKNFACSIASRLNPEYIFSNHYNIGLLNPHQDLKVLKHNSGGLNIQDAYYFHNGQVETTTNTVEQFFGDFKKYGLPFLDKQLEKLKSNSIIKCGFDYIDDLQTDKENLKKEITEELNKGGLLLSSIKQPIYIDLKEKLQLVSGQSKEERQKIQKTAHELLELYWTR</sequence>